<comment type="function">
    <text evidence="6">Converts molybdopterin precursor Z into molybdopterin. This requires the incorporation of two sulfur atoms into precursor Z to generate a dithiolene group. The sulfur is provided by MoaD.</text>
</comment>
<dbReference type="AlphaFoldDB" id="A0A0M3T9K4"/>
<sequence>MSSHVELTEAGFDPAARFATFTASLGDEGAVVSFTGRARGTVKDGTAIGALILETYRGVTLSSMQAIAGDAHERFAITHSHVVHRAGRILPGEPIVFVATASPHRRAAFEAADYLMDRLKTEAVFWKREEHGDGVSWIEPTAQDRDDTARWLQSEGEENARN</sequence>
<evidence type="ECO:0000256" key="12">
    <source>
        <dbReference type="ARBA" id="ARBA00049878"/>
    </source>
</evidence>
<evidence type="ECO:0000256" key="6">
    <source>
        <dbReference type="ARBA" id="ARBA00025448"/>
    </source>
</evidence>
<comment type="pathway">
    <text evidence="1">Cofactor biosynthesis; molybdopterin biosynthesis.</text>
</comment>
<dbReference type="PANTHER" id="PTHR23404">
    <property type="entry name" value="MOLYBDOPTERIN SYNTHASE RELATED"/>
    <property type="match status" value="1"/>
</dbReference>
<evidence type="ECO:0000313" key="13">
    <source>
        <dbReference type="EMBL" id="ALE15452.1"/>
    </source>
</evidence>
<dbReference type="PATRIC" id="fig|361183.4.peg.141"/>
<dbReference type="GO" id="GO:0006777">
    <property type="term" value="P:Mo-molybdopterin cofactor biosynthetic process"/>
    <property type="evidence" value="ECO:0007669"/>
    <property type="project" value="UniProtKB-KW"/>
</dbReference>
<evidence type="ECO:0000256" key="3">
    <source>
        <dbReference type="ARBA" id="ARBA00011950"/>
    </source>
</evidence>
<evidence type="ECO:0000313" key="14">
    <source>
        <dbReference type="Proteomes" id="UP000057938"/>
    </source>
</evidence>
<protein>
    <recommendedName>
        <fullName evidence="4">Molybdopterin synthase catalytic subunit</fullName>
        <ecNumber evidence="3">2.8.1.12</ecNumber>
    </recommendedName>
    <alternativeName>
        <fullName evidence="10">MPT synthase subunit 2</fullName>
    </alternativeName>
    <alternativeName>
        <fullName evidence="8">Molybdenum cofactor biosynthesis protein E</fullName>
    </alternativeName>
    <alternativeName>
        <fullName evidence="9">Molybdopterin-converting factor large subunit</fullName>
    </alternativeName>
    <alternativeName>
        <fullName evidence="11">Molybdopterin-converting factor subunit 2</fullName>
    </alternativeName>
</protein>
<dbReference type="SUPFAM" id="SSF54690">
    <property type="entry name" value="Molybdopterin synthase subunit MoaE"/>
    <property type="match status" value="1"/>
</dbReference>
<comment type="similarity">
    <text evidence="2">Belongs to the MoaE family.</text>
</comment>
<evidence type="ECO:0000256" key="9">
    <source>
        <dbReference type="ARBA" id="ARBA00030407"/>
    </source>
</evidence>
<dbReference type="CDD" id="cd00756">
    <property type="entry name" value="MoaE"/>
    <property type="match status" value="1"/>
</dbReference>
<dbReference type="Gene3D" id="3.90.1170.40">
    <property type="entry name" value="Molybdopterin biosynthesis MoaE subunit"/>
    <property type="match status" value="1"/>
</dbReference>
<dbReference type="STRING" id="361183.AMC99_00136"/>
<keyword evidence="5" id="KW-0501">Molybdenum cofactor biosynthesis</keyword>
<reference evidence="13 14" key="1">
    <citation type="submission" date="2015-09" db="EMBL/GenBank/DDBJ databases">
        <title>Complete genome sequence of a benzo[a]pyrene-degrading bacterium Altererythrobacter epoxidivorans CGMCC 1.7731T.</title>
        <authorList>
            <person name="Li Z."/>
            <person name="Cheng H."/>
            <person name="Huo Y."/>
            <person name="Xu X."/>
        </authorList>
    </citation>
    <scope>NUCLEOTIDE SEQUENCE [LARGE SCALE GENOMIC DNA]</scope>
    <source>
        <strain evidence="13 14">CGMCC 1.7731</strain>
    </source>
</reference>
<comment type="subunit">
    <text evidence="7">Heterotetramer of 2 MoaD subunits and 2 MoaE subunits. Also stable as homodimer. The enzyme changes between these two forms during catalysis.</text>
</comment>
<evidence type="ECO:0000256" key="5">
    <source>
        <dbReference type="ARBA" id="ARBA00023150"/>
    </source>
</evidence>
<dbReference type="Proteomes" id="UP000057938">
    <property type="component" value="Chromosome"/>
</dbReference>
<dbReference type="OrthoDB" id="9803224at2"/>
<accession>A0A0M3T9K4</accession>
<proteinExistence type="inferred from homology"/>
<name>A0A0M3T9K4_9SPHN</name>
<gene>
    <name evidence="13" type="ORF">AMC99_00136</name>
</gene>
<evidence type="ECO:0000256" key="11">
    <source>
        <dbReference type="ARBA" id="ARBA00032474"/>
    </source>
</evidence>
<dbReference type="EMBL" id="CP012669">
    <property type="protein sequence ID" value="ALE15452.1"/>
    <property type="molecule type" value="Genomic_DNA"/>
</dbReference>
<dbReference type="KEGG" id="aep:AMC99_00136"/>
<organism evidence="13 14">
    <name type="scientific">Altererythrobacter epoxidivorans</name>
    <dbReference type="NCBI Taxonomy" id="361183"/>
    <lineage>
        <taxon>Bacteria</taxon>
        <taxon>Pseudomonadati</taxon>
        <taxon>Pseudomonadota</taxon>
        <taxon>Alphaproteobacteria</taxon>
        <taxon>Sphingomonadales</taxon>
        <taxon>Erythrobacteraceae</taxon>
        <taxon>Altererythrobacter</taxon>
    </lineage>
</organism>
<evidence type="ECO:0000256" key="4">
    <source>
        <dbReference type="ARBA" id="ARBA00013858"/>
    </source>
</evidence>
<evidence type="ECO:0000256" key="10">
    <source>
        <dbReference type="ARBA" id="ARBA00030781"/>
    </source>
</evidence>
<keyword evidence="14" id="KW-1185">Reference proteome</keyword>
<dbReference type="Pfam" id="PF02391">
    <property type="entry name" value="MoaE"/>
    <property type="match status" value="1"/>
</dbReference>
<comment type="catalytic activity">
    <reaction evidence="12">
        <text>2 [molybdopterin-synthase sulfur-carrier protein]-C-terminal-Gly-aminoethanethioate + cyclic pyranopterin phosphate + H2O = molybdopterin + 2 [molybdopterin-synthase sulfur-carrier protein]-C-terminal Gly-Gly + 2 H(+)</text>
        <dbReference type="Rhea" id="RHEA:26333"/>
        <dbReference type="Rhea" id="RHEA-COMP:12202"/>
        <dbReference type="Rhea" id="RHEA-COMP:19907"/>
        <dbReference type="ChEBI" id="CHEBI:15377"/>
        <dbReference type="ChEBI" id="CHEBI:15378"/>
        <dbReference type="ChEBI" id="CHEBI:58698"/>
        <dbReference type="ChEBI" id="CHEBI:59648"/>
        <dbReference type="ChEBI" id="CHEBI:90778"/>
        <dbReference type="ChEBI" id="CHEBI:232372"/>
        <dbReference type="EC" id="2.8.1.12"/>
    </reaction>
</comment>
<dbReference type="RefSeq" id="WP_061921466.1">
    <property type="nucleotide sequence ID" value="NZ_CP012669.1"/>
</dbReference>
<dbReference type="EC" id="2.8.1.12" evidence="3"/>
<evidence type="ECO:0000256" key="1">
    <source>
        <dbReference type="ARBA" id="ARBA00005046"/>
    </source>
</evidence>
<dbReference type="UniPathway" id="UPA00344"/>
<evidence type="ECO:0000256" key="2">
    <source>
        <dbReference type="ARBA" id="ARBA00005426"/>
    </source>
</evidence>
<dbReference type="GO" id="GO:0030366">
    <property type="term" value="F:molybdopterin synthase activity"/>
    <property type="evidence" value="ECO:0007669"/>
    <property type="project" value="UniProtKB-EC"/>
</dbReference>
<dbReference type="InterPro" id="IPR003448">
    <property type="entry name" value="Mopterin_biosynth_MoaE"/>
</dbReference>
<dbReference type="InterPro" id="IPR036563">
    <property type="entry name" value="MoaE_sf"/>
</dbReference>
<evidence type="ECO:0000256" key="8">
    <source>
        <dbReference type="ARBA" id="ARBA00029745"/>
    </source>
</evidence>
<evidence type="ECO:0000256" key="7">
    <source>
        <dbReference type="ARBA" id="ARBA00026066"/>
    </source>
</evidence>